<dbReference type="OrthoDB" id="202855at2157"/>
<dbReference type="STRING" id="1407499.HHUB_2402"/>
<dbReference type="AlphaFoldDB" id="A0A0U5CY23"/>
<organism evidence="1 2">
    <name type="scientific">Halobacterium hubeiense</name>
    <dbReference type="NCBI Taxonomy" id="1407499"/>
    <lineage>
        <taxon>Archaea</taxon>
        <taxon>Methanobacteriati</taxon>
        <taxon>Methanobacteriota</taxon>
        <taxon>Stenosarchaea group</taxon>
        <taxon>Halobacteria</taxon>
        <taxon>Halobacteriales</taxon>
        <taxon>Halobacteriaceae</taxon>
        <taxon>Halobacterium</taxon>
    </lineage>
</organism>
<dbReference type="InterPro" id="IPR008949">
    <property type="entry name" value="Isoprenoid_synthase_dom_sf"/>
</dbReference>
<sequence>MTELSPSERRTELNRRLDATLASADAGGLSLARSTVLECPDRWFGQLVALSYDAAADAPDADAALPAATAVELLRGYCRLRYDLLTDRDDHAAATDRDTTAVLLAGDYLNSAAYAAFSRVEDGPPRDGFDALTAALQTIVEGFDAAYARSAAESESLLDDTVGALGEGAAVVGATIAGIDDPGREPFADLGRGFSAARHVQRVLDSAGPDSLLPLDVEERDLRRYGAKRLREAEAGLDRLAGSADAASLRSFLAERAPDAIRSEPQ</sequence>
<dbReference type="Proteomes" id="UP000066737">
    <property type="component" value="Chromosome I"/>
</dbReference>
<evidence type="ECO:0000313" key="1">
    <source>
        <dbReference type="EMBL" id="CQH56586.1"/>
    </source>
</evidence>
<dbReference type="EMBL" id="LN831302">
    <property type="protein sequence ID" value="CQH56586.1"/>
    <property type="molecule type" value="Genomic_DNA"/>
</dbReference>
<reference evidence="2" key="1">
    <citation type="journal article" date="2016" name="Environ. Microbiol.">
        <title>The complete genome of a viable archaeum isolated from 123-million-year-old rock salt.</title>
        <authorList>
            <person name="Jaakkola S.T."/>
            <person name="Pfeiffer F."/>
            <person name="Ravantti J.J."/>
            <person name="Guo Q."/>
            <person name="Liu Y."/>
            <person name="Chen X."/>
            <person name="Ma H."/>
            <person name="Yang C."/>
            <person name="Oksanen H.M."/>
            <person name="Bamford D.H."/>
        </authorList>
    </citation>
    <scope>NUCLEOTIDE SEQUENCE</scope>
    <source>
        <strain evidence="2">JI20-1</strain>
    </source>
</reference>
<protein>
    <submittedName>
        <fullName evidence="1">Homolog to bifunctional short chain isoprenyl diphosphate synthase</fullName>
    </submittedName>
</protein>
<dbReference type="SUPFAM" id="SSF48576">
    <property type="entry name" value="Terpenoid synthases"/>
    <property type="match status" value="1"/>
</dbReference>
<gene>
    <name evidence="1" type="ORF">HHUB_2402</name>
</gene>
<accession>A0A0U5CY23</accession>
<dbReference type="RefSeq" id="WP_059056806.1">
    <property type="nucleotide sequence ID" value="NZ_CEML01000001.1"/>
</dbReference>
<proteinExistence type="predicted"/>
<dbReference type="KEGG" id="hhb:Hhub_2402"/>
<dbReference type="GeneID" id="91109849"/>
<name>A0A0U5CY23_9EURY</name>
<dbReference type="Gene3D" id="1.10.600.10">
    <property type="entry name" value="Farnesyl Diphosphate Synthase"/>
    <property type="match status" value="1"/>
</dbReference>
<evidence type="ECO:0000313" key="2">
    <source>
        <dbReference type="Proteomes" id="UP000066737"/>
    </source>
</evidence>
<keyword evidence="2" id="KW-1185">Reference proteome</keyword>